<evidence type="ECO:0000313" key="1">
    <source>
        <dbReference type="EMBL" id="KAJ7339802.1"/>
    </source>
</evidence>
<proteinExistence type="predicted"/>
<sequence>IVPAGFAEYPKETWLKDNVVCMWSGVYRTRCDILTFCDTNMLLTPHRWHYVLKGKFFEGKRNQHLDHFLHTLIECVIPYYALKQHHQAMGFESPDA</sequence>
<name>A0AAD7EM86_9AGAR</name>
<evidence type="ECO:0000313" key="2">
    <source>
        <dbReference type="Proteomes" id="UP001218218"/>
    </source>
</evidence>
<dbReference type="AlphaFoldDB" id="A0AAD7EM86"/>
<dbReference type="Proteomes" id="UP001218218">
    <property type="component" value="Unassembled WGS sequence"/>
</dbReference>
<organism evidence="1 2">
    <name type="scientific">Mycena albidolilacea</name>
    <dbReference type="NCBI Taxonomy" id="1033008"/>
    <lineage>
        <taxon>Eukaryota</taxon>
        <taxon>Fungi</taxon>
        <taxon>Dikarya</taxon>
        <taxon>Basidiomycota</taxon>
        <taxon>Agaricomycotina</taxon>
        <taxon>Agaricomycetes</taxon>
        <taxon>Agaricomycetidae</taxon>
        <taxon>Agaricales</taxon>
        <taxon>Marasmiineae</taxon>
        <taxon>Mycenaceae</taxon>
        <taxon>Mycena</taxon>
    </lineage>
</organism>
<gene>
    <name evidence="1" type="ORF">DFH08DRAFT_704859</name>
</gene>
<comment type="caution">
    <text evidence="1">The sequence shown here is derived from an EMBL/GenBank/DDBJ whole genome shotgun (WGS) entry which is preliminary data.</text>
</comment>
<feature type="non-terminal residue" evidence="1">
    <location>
        <position position="1"/>
    </location>
</feature>
<protein>
    <submittedName>
        <fullName evidence="1">Uncharacterized protein</fullName>
    </submittedName>
</protein>
<keyword evidence="2" id="KW-1185">Reference proteome</keyword>
<accession>A0AAD7EM86</accession>
<reference evidence="1" key="1">
    <citation type="submission" date="2023-03" db="EMBL/GenBank/DDBJ databases">
        <title>Massive genome expansion in bonnet fungi (Mycena s.s.) driven by repeated elements and novel gene families across ecological guilds.</title>
        <authorList>
            <consortium name="Lawrence Berkeley National Laboratory"/>
            <person name="Harder C.B."/>
            <person name="Miyauchi S."/>
            <person name="Viragh M."/>
            <person name="Kuo A."/>
            <person name="Thoen E."/>
            <person name="Andreopoulos B."/>
            <person name="Lu D."/>
            <person name="Skrede I."/>
            <person name="Drula E."/>
            <person name="Henrissat B."/>
            <person name="Morin E."/>
            <person name="Kohler A."/>
            <person name="Barry K."/>
            <person name="LaButti K."/>
            <person name="Morin E."/>
            <person name="Salamov A."/>
            <person name="Lipzen A."/>
            <person name="Mereny Z."/>
            <person name="Hegedus B."/>
            <person name="Baldrian P."/>
            <person name="Stursova M."/>
            <person name="Weitz H."/>
            <person name="Taylor A."/>
            <person name="Grigoriev I.V."/>
            <person name="Nagy L.G."/>
            <person name="Martin F."/>
            <person name="Kauserud H."/>
        </authorList>
    </citation>
    <scope>NUCLEOTIDE SEQUENCE</scope>
    <source>
        <strain evidence="1">CBHHK002</strain>
    </source>
</reference>
<dbReference type="EMBL" id="JARIHO010000027">
    <property type="protein sequence ID" value="KAJ7339802.1"/>
    <property type="molecule type" value="Genomic_DNA"/>
</dbReference>